<protein>
    <submittedName>
        <fullName evidence="11">Uncharacterized protein</fullName>
    </submittedName>
</protein>
<dbReference type="FunFam" id="3.40.50.300:FF:001091">
    <property type="entry name" value="Probable disease resistance protein At1g61300"/>
    <property type="match status" value="1"/>
</dbReference>
<evidence type="ECO:0000256" key="5">
    <source>
        <dbReference type="ARBA" id="ARBA00022821"/>
    </source>
</evidence>
<dbReference type="SUPFAM" id="SSF52540">
    <property type="entry name" value="P-loop containing nucleoside triphosphate hydrolases"/>
    <property type="match status" value="1"/>
</dbReference>
<dbReference type="InterPro" id="IPR027417">
    <property type="entry name" value="P-loop_NTPase"/>
</dbReference>
<evidence type="ECO:0000256" key="6">
    <source>
        <dbReference type="ARBA" id="ARBA00023054"/>
    </source>
</evidence>
<name>A0ABC9AJ17_9POAL</name>
<evidence type="ECO:0000256" key="3">
    <source>
        <dbReference type="ARBA" id="ARBA00022737"/>
    </source>
</evidence>
<evidence type="ECO:0000259" key="8">
    <source>
        <dbReference type="Pfam" id="PF18052"/>
    </source>
</evidence>
<evidence type="ECO:0000259" key="10">
    <source>
        <dbReference type="Pfam" id="PF23598"/>
    </source>
</evidence>
<keyword evidence="12" id="KW-1185">Reference proteome</keyword>
<dbReference type="Gene3D" id="1.10.8.430">
    <property type="entry name" value="Helical domain of apoptotic protease-activating factors"/>
    <property type="match status" value="1"/>
</dbReference>
<dbReference type="InterPro" id="IPR038005">
    <property type="entry name" value="RX-like_CC"/>
</dbReference>
<dbReference type="InterPro" id="IPR058922">
    <property type="entry name" value="WHD_DRP"/>
</dbReference>
<dbReference type="CDD" id="cd14798">
    <property type="entry name" value="RX-CC_like"/>
    <property type="match status" value="1"/>
</dbReference>
<dbReference type="InterPro" id="IPR055414">
    <property type="entry name" value="LRR_R13L4/SHOC2-like"/>
</dbReference>
<feature type="domain" description="Disease resistance N-terminal" evidence="8">
    <location>
        <begin position="8"/>
        <end position="93"/>
    </location>
</feature>
<keyword evidence="4" id="KW-0547">Nucleotide-binding</keyword>
<dbReference type="Gene3D" id="3.40.50.300">
    <property type="entry name" value="P-loop containing nucleotide triphosphate hydrolases"/>
    <property type="match status" value="1"/>
</dbReference>
<dbReference type="InterPro" id="IPR042197">
    <property type="entry name" value="Apaf_helical"/>
</dbReference>
<dbReference type="InterPro" id="IPR036388">
    <property type="entry name" value="WH-like_DNA-bd_sf"/>
</dbReference>
<dbReference type="InterPro" id="IPR044974">
    <property type="entry name" value="Disease_R_plants"/>
</dbReference>
<evidence type="ECO:0000256" key="2">
    <source>
        <dbReference type="ARBA" id="ARBA00022614"/>
    </source>
</evidence>
<organism evidence="11 12">
    <name type="scientific">Urochloa decumbens</name>
    <dbReference type="NCBI Taxonomy" id="240449"/>
    <lineage>
        <taxon>Eukaryota</taxon>
        <taxon>Viridiplantae</taxon>
        <taxon>Streptophyta</taxon>
        <taxon>Embryophyta</taxon>
        <taxon>Tracheophyta</taxon>
        <taxon>Spermatophyta</taxon>
        <taxon>Magnoliopsida</taxon>
        <taxon>Liliopsida</taxon>
        <taxon>Poales</taxon>
        <taxon>Poaceae</taxon>
        <taxon>PACMAD clade</taxon>
        <taxon>Panicoideae</taxon>
        <taxon>Panicodae</taxon>
        <taxon>Paniceae</taxon>
        <taxon>Melinidinae</taxon>
        <taxon>Urochloa</taxon>
    </lineage>
</organism>
<dbReference type="GO" id="GO:0009626">
    <property type="term" value="P:plant-type hypersensitive response"/>
    <property type="evidence" value="ECO:0007669"/>
    <property type="project" value="UniProtKB-ARBA"/>
</dbReference>
<dbReference type="Proteomes" id="UP001497457">
    <property type="component" value="Chromosome 21rd"/>
</dbReference>
<reference evidence="11" key="1">
    <citation type="submission" date="2024-10" db="EMBL/GenBank/DDBJ databases">
        <authorList>
            <person name="Ryan C."/>
        </authorList>
    </citation>
    <scope>NUCLEOTIDE SEQUENCE [LARGE SCALE GENOMIC DNA]</scope>
</reference>
<dbReference type="PANTHER" id="PTHR23155">
    <property type="entry name" value="DISEASE RESISTANCE PROTEIN RP"/>
    <property type="match status" value="1"/>
</dbReference>
<dbReference type="InterPro" id="IPR041118">
    <property type="entry name" value="Rx_N"/>
</dbReference>
<dbReference type="GO" id="GO:0000166">
    <property type="term" value="F:nucleotide binding"/>
    <property type="evidence" value="ECO:0007669"/>
    <property type="project" value="UniProtKB-KW"/>
</dbReference>
<dbReference type="FunFam" id="1.10.10.10:FF:000322">
    <property type="entry name" value="Probable disease resistance protein At1g63360"/>
    <property type="match status" value="1"/>
</dbReference>
<dbReference type="InterPro" id="IPR032675">
    <property type="entry name" value="LRR_dom_sf"/>
</dbReference>
<dbReference type="PRINTS" id="PR00364">
    <property type="entry name" value="DISEASERSIST"/>
</dbReference>
<dbReference type="Pfam" id="PF00931">
    <property type="entry name" value="NB-ARC"/>
    <property type="match status" value="1"/>
</dbReference>
<feature type="domain" description="NB-ARC" evidence="7">
    <location>
        <begin position="173"/>
        <end position="330"/>
    </location>
</feature>
<keyword evidence="6" id="KW-0175">Coiled coil</keyword>
<dbReference type="AlphaFoldDB" id="A0ABC9AJ17"/>
<evidence type="ECO:0000256" key="4">
    <source>
        <dbReference type="ARBA" id="ARBA00022741"/>
    </source>
</evidence>
<dbReference type="Pfam" id="PF18052">
    <property type="entry name" value="Rx_N"/>
    <property type="match status" value="1"/>
</dbReference>
<dbReference type="GO" id="GO:0002758">
    <property type="term" value="P:innate immune response-activating signaling pathway"/>
    <property type="evidence" value="ECO:0007669"/>
    <property type="project" value="UniProtKB-ARBA"/>
</dbReference>
<dbReference type="Pfam" id="PF23559">
    <property type="entry name" value="WHD_DRP"/>
    <property type="match status" value="1"/>
</dbReference>
<evidence type="ECO:0000256" key="1">
    <source>
        <dbReference type="ARBA" id="ARBA00008894"/>
    </source>
</evidence>
<gene>
    <name evidence="11" type="ORF">URODEC1_LOCUS55632</name>
</gene>
<evidence type="ECO:0000313" key="12">
    <source>
        <dbReference type="Proteomes" id="UP001497457"/>
    </source>
</evidence>
<dbReference type="Gene3D" id="3.80.10.10">
    <property type="entry name" value="Ribonuclease Inhibitor"/>
    <property type="match status" value="1"/>
</dbReference>
<proteinExistence type="inferred from homology"/>
<feature type="domain" description="Disease resistance protein winged helix" evidence="9">
    <location>
        <begin position="427"/>
        <end position="499"/>
    </location>
</feature>
<keyword evidence="5" id="KW-0611">Plant defense</keyword>
<dbReference type="GO" id="GO:0042742">
    <property type="term" value="P:defense response to bacterium"/>
    <property type="evidence" value="ECO:0007669"/>
    <property type="project" value="UniProtKB-ARBA"/>
</dbReference>
<comment type="similarity">
    <text evidence="1">Belongs to the disease resistance NB-LRR family.</text>
</comment>
<dbReference type="PANTHER" id="PTHR23155:SF1116">
    <property type="entry name" value="OS12G0273300 PROTEIN"/>
    <property type="match status" value="1"/>
</dbReference>
<evidence type="ECO:0000259" key="7">
    <source>
        <dbReference type="Pfam" id="PF00931"/>
    </source>
</evidence>
<dbReference type="Gene3D" id="1.20.5.4130">
    <property type="match status" value="1"/>
</dbReference>
<dbReference type="Gene3D" id="1.10.10.10">
    <property type="entry name" value="Winged helix-like DNA-binding domain superfamily/Winged helix DNA-binding domain"/>
    <property type="match status" value="1"/>
</dbReference>
<sequence length="940" mass="106948">MEIVVGALPIVLSKLGGLLISEYNLQKGLKGEIRFLEVELQSMQGALEKVSSTPADELDKQDKIWASAVRELSYDIEDSIDTFMAQEQGREEKVGLHGLKKFIERSLDLLTEFRVRRNIATEIRGIKRRVIEVAEHRVRYKIDNDVAKRVTFDARICTLYKKVTELVGIDEQRDALIKILVEGNQVSKQQDNIVSIVGFGGLGKTTLANVVYEKLRGQFDCSAFVSVSQNPDMEKLLTDMFNQLAKQNKASIDAIRQFLLEKRYIIIIDDIWDIKVWDQIKCALPDNNCGYRIITTTRIFDIAEQVGGAYKMKPLSLHNSKKLLYRRVFSSENKWNNEDKIKCPDEELAEVSDRILKKCAGVPLAIITIASLLASKGRNKLQWYEVCKSIGTGLEDGQDVDNMRKILSFSYYSMPSHLRSCLLYLSVFPEDHYIDKDCLIRMWIAEGFIKCRKQGDSLFEIGESYFNELINRSVIQPVCEEYDGLVDHCRVHDMMLDLICSLSSEEKFVTILNDVHHTSLSKSDRRLSIQSPQVDLATLGFKMSMQQVRSALVFPYNNVILALTSFRHLRVLKMQCSVSPDCSLTVLGYLFLLRYLEITLDGIKAFPEELGNLRFLQILDIQCYTVVVLPSTVFQLRQLKSLSIGDKVKYMLNGIGCLTSLEELSVRVDKRSSENIITEELGLLTELRVLCISFDIDEWTERWENSLVECLGKLKKIRTLSIKSDCDFSLDGWTNPRHLYSFSTDWGLLYKLPAWMDYSSLLVDLSVISIGMVKLQREDLEILGRLPALRILQLKMYNGEDRIGGLFTFRAGSFPCLVHYHYRMWGEEDSHAVVSFQEGAMPVLAVLDISWPLRESREITGAGTDVFDLGLGNLPSLENVTVMVATEGVSKEEVMEARAALVHAAEIHPNRPTLRIYDDLVPVGGRGFRPMRLTYPAKTK</sequence>
<keyword evidence="2" id="KW-0433">Leucine-rich repeat</keyword>
<dbReference type="Pfam" id="PF23598">
    <property type="entry name" value="LRR_14"/>
    <property type="match status" value="1"/>
</dbReference>
<evidence type="ECO:0000259" key="9">
    <source>
        <dbReference type="Pfam" id="PF23559"/>
    </source>
</evidence>
<feature type="domain" description="Disease resistance R13L4/SHOC-2-like LRR" evidence="10">
    <location>
        <begin position="547"/>
        <end position="914"/>
    </location>
</feature>
<evidence type="ECO:0000313" key="11">
    <source>
        <dbReference type="EMBL" id="CAL4980361.1"/>
    </source>
</evidence>
<accession>A0ABC9AJ17</accession>
<dbReference type="InterPro" id="IPR002182">
    <property type="entry name" value="NB-ARC"/>
</dbReference>
<dbReference type="EMBL" id="OZ075131">
    <property type="protein sequence ID" value="CAL4980361.1"/>
    <property type="molecule type" value="Genomic_DNA"/>
</dbReference>
<dbReference type="SUPFAM" id="SSF52058">
    <property type="entry name" value="L domain-like"/>
    <property type="match status" value="1"/>
</dbReference>
<keyword evidence="3" id="KW-0677">Repeat</keyword>